<dbReference type="CDD" id="cd02440">
    <property type="entry name" value="AdoMet_MTases"/>
    <property type="match status" value="1"/>
</dbReference>
<proteinExistence type="predicted"/>
<dbReference type="Gene3D" id="3.30.200.20">
    <property type="entry name" value="Phosphorylase Kinase, domain 1"/>
    <property type="match status" value="1"/>
</dbReference>
<dbReference type="FunFam" id="1.10.510.10:FF:000773">
    <property type="entry name" value="MOK protein kinase"/>
    <property type="match status" value="1"/>
</dbReference>
<dbReference type="InterPro" id="IPR015943">
    <property type="entry name" value="WD40/YVTN_repeat-like_dom_sf"/>
</dbReference>
<feature type="region of interest" description="Disordered" evidence="5">
    <location>
        <begin position="1003"/>
        <end position="1040"/>
    </location>
</feature>
<accession>A0A1Q9DW95</accession>
<dbReference type="PROSITE" id="PS50053">
    <property type="entry name" value="UBIQUITIN_2"/>
    <property type="match status" value="1"/>
</dbReference>
<sequence>MNYAQIQIISLSGERIARFRADPTLTVQAIYRDLQRRLGLQIYRQALLYCNEVLDSGVYLSELGNGSEIELTLIVQNVSLVVTSSSDYTAKVWNWFNGECVQTLTGHASDVHKVGFSPDGTWVVTASFDSTARIWKLSNGECTQILRGHTSDLNSIVFSPDSRTLVTASDDHTAKLWDVAHGDCMKVLAGHSAVVNSALFSWDGSLVVTGSFDGDARIWSAVDGECLRILSSKGMPLEFAVFSPDAAFVVTVARDGLVRSWCSAEGKCAQTLVDEGHLVNCAAYSPDGAFVLAAFLDCAARLWSLHRGERIHILRGHKNLIRCASFSADAALVVTGSFDGVAKIWSVMRGECLQSLSGHEGLITSVAFSEDCAQASEEERAKDSGLLPKQRFSCQEVVFCSHPAHARCLQCAGRTCPEVPQTAYVLFHNAYSAVAHFKAPSKAEASALPVPRRSLAAGEILFASFAALVHDLGRGKRFLDLGSGTGRAVVAWGLLVPDGTAVGIEIRPELHREAVQVREALPQDVRRRLHLHCGDLFEFEGLTDADVILVNSTGYDENLMAAISRCTKRRAIRPRNAGSPSAMHKYRLLSKKGEGTFSEVLKAQSIKSGKHVAIKCMKNTFDSIDQVNNLREIQALRRLAGHANIIKLHEILYDEPTGRLALVFELMDMNVYEAIKGRRHYLPDTKTKHYMFEILKGLDHMHRNGIFHRDVKPENLLLLDDEIKLADLGSCRGIYSRQPFTEYISTRWYRAPECLLTDGYYGFKMDLFAAGCVWFEIVALFPLFPGQNESDQIQKIHNVLGTPSPDLLASKFKRNASHMDFNFPEKKGTGIERLIPHAEPECVELMQKLLRYDPEERILARQALRDPYFRELHEIKKEISGAHAMLPGGSGATRSREQWFSKAANSSSSSTASVDQYETPEQTTQEANLTTSSVGAAAGDEARSGSLPTIGQSRLKLGGAVSGADSEDDAPSQVLPPIGGLKRTTGRTNVKPQTFKTAANAALQSHGSGKGHGAASKTSSYFKENGSGHRGPSKSFMAGSGAAHADSMSITAQGWADPGSAGLGRGARSGSQARNPSIQRWPAWDPPGLLRGGGDTAGRMPRRVSAETCETGFSITDTVRHTTCGVPFLKLNSVQPGCRVVTLSQPLRGAVEGWTLLFEALYRMTWGNCTAFVYQKSETIARCGPA</sequence>
<gene>
    <name evidence="6" type="primary">MOK</name>
    <name evidence="6" type="ORF">AK812_SmicGene18017</name>
</gene>
<dbReference type="CDD" id="cd17039">
    <property type="entry name" value="Ubl_ubiquitin_like"/>
    <property type="match status" value="1"/>
</dbReference>
<dbReference type="Pfam" id="PF00400">
    <property type="entry name" value="WD40"/>
    <property type="match status" value="6"/>
</dbReference>
<dbReference type="CDD" id="cd07831">
    <property type="entry name" value="STKc_MOK"/>
    <property type="match status" value="1"/>
</dbReference>
<keyword evidence="7" id="KW-1185">Reference proteome</keyword>
<organism evidence="6 7">
    <name type="scientific">Symbiodinium microadriaticum</name>
    <name type="common">Dinoflagellate</name>
    <name type="synonym">Zooxanthella microadriatica</name>
    <dbReference type="NCBI Taxonomy" id="2951"/>
    <lineage>
        <taxon>Eukaryota</taxon>
        <taxon>Sar</taxon>
        <taxon>Alveolata</taxon>
        <taxon>Dinophyceae</taxon>
        <taxon>Suessiales</taxon>
        <taxon>Symbiodiniaceae</taxon>
        <taxon>Symbiodinium</taxon>
    </lineage>
</organism>
<dbReference type="Gene3D" id="3.40.50.150">
    <property type="entry name" value="Vaccinia Virus protein VP39"/>
    <property type="match status" value="1"/>
</dbReference>
<dbReference type="PROSITE" id="PS50011">
    <property type="entry name" value="PROTEIN_KINASE_DOM"/>
    <property type="match status" value="1"/>
</dbReference>
<dbReference type="Proteomes" id="UP000186817">
    <property type="component" value="Unassembled WGS sequence"/>
</dbReference>
<dbReference type="SMART" id="SM00220">
    <property type="entry name" value="S_TKc"/>
    <property type="match status" value="1"/>
</dbReference>
<evidence type="ECO:0000256" key="2">
    <source>
        <dbReference type="ARBA" id="ARBA00022737"/>
    </source>
</evidence>
<dbReference type="CDD" id="cd00200">
    <property type="entry name" value="WD40"/>
    <property type="match status" value="1"/>
</dbReference>
<dbReference type="InterPro" id="IPR000719">
    <property type="entry name" value="Prot_kinase_dom"/>
</dbReference>
<dbReference type="OMA" id="MNISGTH"/>
<keyword evidence="6" id="KW-0808">Transferase</keyword>
<feature type="region of interest" description="Disordered" evidence="5">
    <location>
        <begin position="1052"/>
        <end position="1097"/>
    </location>
</feature>
<dbReference type="InterPro" id="IPR020472">
    <property type="entry name" value="WD40_PAC1"/>
</dbReference>
<keyword evidence="2" id="KW-0677">Repeat</keyword>
<dbReference type="InterPro" id="IPR019775">
    <property type="entry name" value="WD40_repeat_CS"/>
</dbReference>
<dbReference type="AlphaFoldDB" id="A0A1Q9DW95"/>
<keyword evidence="3" id="KW-0547">Nucleotide-binding</keyword>
<dbReference type="Gene3D" id="1.10.510.10">
    <property type="entry name" value="Transferase(Phosphotransferase) domain 1"/>
    <property type="match status" value="1"/>
</dbReference>
<dbReference type="EMBL" id="LSRX01000362">
    <property type="protein sequence ID" value="OLP99447.1"/>
    <property type="molecule type" value="Genomic_DNA"/>
</dbReference>
<dbReference type="SUPFAM" id="SSF54236">
    <property type="entry name" value="Ubiquitin-like"/>
    <property type="match status" value="1"/>
</dbReference>
<dbReference type="InterPro" id="IPR050117">
    <property type="entry name" value="MAPK"/>
</dbReference>
<dbReference type="InterPro" id="IPR029071">
    <property type="entry name" value="Ubiquitin-like_domsf"/>
</dbReference>
<dbReference type="GO" id="GO:0004672">
    <property type="term" value="F:protein kinase activity"/>
    <property type="evidence" value="ECO:0007669"/>
    <property type="project" value="InterPro"/>
</dbReference>
<dbReference type="Pfam" id="PF00069">
    <property type="entry name" value="Pkinase"/>
    <property type="match status" value="1"/>
</dbReference>
<dbReference type="PROSITE" id="PS00678">
    <property type="entry name" value="WD_REPEATS_1"/>
    <property type="match status" value="1"/>
</dbReference>
<feature type="region of interest" description="Disordered" evidence="5">
    <location>
        <begin position="958"/>
        <end position="989"/>
    </location>
</feature>
<dbReference type="PRINTS" id="PR00320">
    <property type="entry name" value="GPROTEINBRPT"/>
</dbReference>
<evidence type="ECO:0000256" key="5">
    <source>
        <dbReference type="SAM" id="MobiDB-lite"/>
    </source>
</evidence>
<name>A0A1Q9DW95_SYMMI</name>
<dbReference type="FunFam" id="3.30.200.20:FF:000271">
    <property type="entry name" value="MAPK/MAK/MRK overlapping kinase"/>
    <property type="match status" value="1"/>
</dbReference>
<dbReference type="SUPFAM" id="SSF56112">
    <property type="entry name" value="Protein kinase-like (PK-like)"/>
    <property type="match status" value="1"/>
</dbReference>
<dbReference type="PROSITE" id="PS50294">
    <property type="entry name" value="WD_REPEATS_REGION"/>
    <property type="match status" value="4"/>
</dbReference>
<feature type="compositionally biased region" description="Polar residues" evidence="5">
    <location>
        <begin position="914"/>
        <end position="929"/>
    </location>
</feature>
<dbReference type="GO" id="GO:0005524">
    <property type="term" value="F:ATP binding"/>
    <property type="evidence" value="ECO:0007669"/>
    <property type="project" value="UniProtKB-KW"/>
</dbReference>
<dbReference type="SUPFAM" id="SSF53335">
    <property type="entry name" value="S-adenosyl-L-methionine-dependent methyltransferases"/>
    <property type="match status" value="1"/>
</dbReference>
<evidence type="ECO:0000256" key="3">
    <source>
        <dbReference type="ARBA" id="ARBA00022741"/>
    </source>
</evidence>
<keyword evidence="4" id="KW-0067">ATP-binding</keyword>
<evidence type="ECO:0000313" key="7">
    <source>
        <dbReference type="Proteomes" id="UP000186817"/>
    </source>
</evidence>
<dbReference type="PROSITE" id="PS50082">
    <property type="entry name" value="WD_REPEATS_2"/>
    <property type="match status" value="5"/>
</dbReference>
<evidence type="ECO:0000256" key="1">
    <source>
        <dbReference type="ARBA" id="ARBA00022574"/>
    </source>
</evidence>
<evidence type="ECO:0000313" key="6">
    <source>
        <dbReference type="EMBL" id="OLP99447.1"/>
    </source>
</evidence>
<dbReference type="SMART" id="SM00320">
    <property type="entry name" value="WD40"/>
    <property type="match status" value="8"/>
</dbReference>
<dbReference type="PROSITE" id="PS00108">
    <property type="entry name" value="PROTEIN_KINASE_ST"/>
    <property type="match status" value="1"/>
</dbReference>
<dbReference type="InterPro" id="IPR029063">
    <property type="entry name" value="SAM-dependent_MTases_sf"/>
</dbReference>
<feature type="compositionally biased region" description="Low complexity" evidence="5">
    <location>
        <begin position="901"/>
        <end position="913"/>
    </location>
</feature>
<dbReference type="InterPro" id="IPR000626">
    <property type="entry name" value="Ubiquitin-like_dom"/>
</dbReference>
<evidence type="ECO:0000256" key="4">
    <source>
        <dbReference type="ARBA" id="ARBA00022840"/>
    </source>
</evidence>
<reference evidence="6 7" key="1">
    <citation type="submission" date="2016-02" db="EMBL/GenBank/DDBJ databases">
        <title>Genome analysis of coral dinoflagellate symbionts highlights evolutionary adaptations to a symbiotic lifestyle.</title>
        <authorList>
            <person name="Aranda M."/>
            <person name="Li Y."/>
            <person name="Liew Y.J."/>
            <person name="Baumgarten S."/>
            <person name="Simakov O."/>
            <person name="Wilson M."/>
            <person name="Piel J."/>
            <person name="Ashoor H."/>
            <person name="Bougouffa S."/>
            <person name="Bajic V.B."/>
            <person name="Ryu T."/>
            <person name="Ravasi T."/>
            <person name="Bayer T."/>
            <person name="Micklem G."/>
            <person name="Kim H."/>
            <person name="Bhak J."/>
            <person name="Lajeunesse T.C."/>
            <person name="Voolstra C.R."/>
        </authorList>
    </citation>
    <scope>NUCLEOTIDE SEQUENCE [LARGE SCALE GENOMIC DNA]</scope>
    <source>
        <strain evidence="6 7">CCMP2467</strain>
    </source>
</reference>
<dbReference type="InterPro" id="IPR036322">
    <property type="entry name" value="WD40_repeat_dom_sf"/>
</dbReference>
<protein>
    <submittedName>
        <fullName evidence="6">MAPK/MAK/MRK overlapping kinase</fullName>
    </submittedName>
</protein>
<dbReference type="SUPFAM" id="SSF50978">
    <property type="entry name" value="WD40 repeat-like"/>
    <property type="match status" value="1"/>
</dbReference>
<dbReference type="InterPro" id="IPR011009">
    <property type="entry name" value="Kinase-like_dom_sf"/>
</dbReference>
<dbReference type="InterPro" id="IPR008271">
    <property type="entry name" value="Ser/Thr_kinase_AS"/>
</dbReference>
<keyword evidence="6" id="KW-0418">Kinase</keyword>
<dbReference type="PANTHER" id="PTHR24055">
    <property type="entry name" value="MITOGEN-ACTIVATED PROTEIN KINASE"/>
    <property type="match status" value="1"/>
</dbReference>
<feature type="region of interest" description="Disordered" evidence="5">
    <location>
        <begin position="883"/>
        <end position="929"/>
    </location>
</feature>
<dbReference type="OrthoDB" id="2158884at2759"/>
<keyword evidence="1" id="KW-0853">WD repeat</keyword>
<dbReference type="Pfam" id="PF01135">
    <property type="entry name" value="PCMT"/>
    <property type="match status" value="1"/>
</dbReference>
<dbReference type="InterPro" id="IPR001680">
    <property type="entry name" value="WD40_rpt"/>
</dbReference>
<comment type="caution">
    <text evidence="6">The sequence shown here is derived from an EMBL/GenBank/DDBJ whole genome shotgun (WGS) entry which is preliminary data.</text>
</comment>
<dbReference type="Gene3D" id="2.130.10.10">
    <property type="entry name" value="YVTN repeat-like/Quinoprotein amine dehydrogenase"/>
    <property type="match status" value="2"/>
</dbReference>